<protein>
    <submittedName>
        <fullName evidence="5">Crp/Fnr family transcriptional regulator</fullName>
    </submittedName>
</protein>
<dbReference type="Pfam" id="PF13545">
    <property type="entry name" value="HTH_Crp_2"/>
    <property type="match status" value="1"/>
</dbReference>
<proteinExistence type="predicted"/>
<sequence>MRLNHVPATHALVEKLSCLFDLAPEESAALHALPSRLVRLAGDEEIHRAGDCPTSCFVVLDGLVCSSKWIEDGKRQIMSFYVAGDLPDIRTLHLGVIDCDVTAVGPCQLAVIEHGDLQALCDAHPRIASALWRCTLVVGSVYREWIVNIGHRSALVRLAHLMCELMTRLEAVGHARDRICNLPLTQIHLSQATGLSAVHVNRSLQELRKRGLITFGGGRLTIPDWDGLTRLAYFRPDYLYLPQARRRAA</sequence>
<dbReference type="Proteomes" id="UP000305709">
    <property type="component" value="Unassembled WGS sequence"/>
</dbReference>
<accession>A0A5C4N6G0</accession>
<evidence type="ECO:0000313" key="6">
    <source>
        <dbReference type="Proteomes" id="UP000305709"/>
    </source>
</evidence>
<evidence type="ECO:0000313" key="5">
    <source>
        <dbReference type="EMBL" id="TNC60061.1"/>
    </source>
</evidence>
<dbReference type="PROSITE" id="PS51063">
    <property type="entry name" value="HTH_CRP_2"/>
    <property type="match status" value="1"/>
</dbReference>
<dbReference type="InterPro" id="IPR012318">
    <property type="entry name" value="HTH_CRP"/>
</dbReference>
<dbReference type="AlphaFoldDB" id="A0A5C4N6G0"/>
<dbReference type="InterPro" id="IPR000595">
    <property type="entry name" value="cNMP-bd_dom"/>
</dbReference>
<dbReference type="InterPro" id="IPR036390">
    <property type="entry name" value="WH_DNA-bd_sf"/>
</dbReference>
<dbReference type="EMBL" id="VDFV01000086">
    <property type="protein sequence ID" value="TNC60061.1"/>
    <property type="molecule type" value="Genomic_DNA"/>
</dbReference>
<keyword evidence="1" id="KW-0805">Transcription regulation</keyword>
<dbReference type="InterPro" id="IPR018490">
    <property type="entry name" value="cNMP-bd_dom_sf"/>
</dbReference>
<dbReference type="SMART" id="SM00419">
    <property type="entry name" value="HTH_CRP"/>
    <property type="match status" value="1"/>
</dbReference>
<keyword evidence="6" id="KW-1185">Reference proteome</keyword>
<dbReference type="SUPFAM" id="SSF46785">
    <property type="entry name" value="Winged helix' DNA-binding domain"/>
    <property type="match status" value="1"/>
</dbReference>
<dbReference type="GO" id="GO:0006355">
    <property type="term" value="P:regulation of DNA-templated transcription"/>
    <property type="evidence" value="ECO:0007669"/>
    <property type="project" value="InterPro"/>
</dbReference>
<dbReference type="InterPro" id="IPR014710">
    <property type="entry name" value="RmlC-like_jellyroll"/>
</dbReference>
<evidence type="ECO:0000259" key="4">
    <source>
        <dbReference type="PROSITE" id="PS51063"/>
    </source>
</evidence>
<dbReference type="OrthoDB" id="7584044at2"/>
<reference evidence="5 6" key="1">
    <citation type="submission" date="2019-06" db="EMBL/GenBank/DDBJ databases">
        <authorList>
            <person name="Jiang L."/>
        </authorList>
    </citation>
    <scope>NUCLEOTIDE SEQUENCE [LARGE SCALE GENOMIC DNA]</scope>
    <source>
        <strain evidence="5 6">YIM 48858</strain>
    </source>
</reference>
<keyword evidence="2" id="KW-0238">DNA-binding</keyword>
<keyword evidence="3" id="KW-0804">Transcription</keyword>
<gene>
    <name evidence="5" type="ORF">FHG71_22310</name>
</gene>
<dbReference type="Gene3D" id="1.10.10.10">
    <property type="entry name" value="Winged helix-like DNA-binding domain superfamily/Winged helix DNA-binding domain"/>
    <property type="match status" value="1"/>
</dbReference>
<dbReference type="SUPFAM" id="SSF51206">
    <property type="entry name" value="cAMP-binding domain-like"/>
    <property type="match status" value="1"/>
</dbReference>
<feature type="domain" description="HTH crp-type" evidence="4">
    <location>
        <begin position="152"/>
        <end position="226"/>
    </location>
</feature>
<organism evidence="5 6">
    <name type="scientific">Rubellimicrobium roseum</name>
    <dbReference type="NCBI Taxonomy" id="687525"/>
    <lineage>
        <taxon>Bacteria</taxon>
        <taxon>Pseudomonadati</taxon>
        <taxon>Pseudomonadota</taxon>
        <taxon>Alphaproteobacteria</taxon>
        <taxon>Rhodobacterales</taxon>
        <taxon>Roseobacteraceae</taxon>
        <taxon>Rubellimicrobium</taxon>
    </lineage>
</organism>
<evidence type="ECO:0000256" key="3">
    <source>
        <dbReference type="ARBA" id="ARBA00023163"/>
    </source>
</evidence>
<name>A0A5C4N6G0_9RHOB</name>
<dbReference type="CDD" id="cd00038">
    <property type="entry name" value="CAP_ED"/>
    <property type="match status" value="1"/>
</dbReference>
<evidence type="ECO:0000256" key="2">
    <source>
        <dbReference type="ARBA" id="ARBA00023125"/>
    </source>
</evidence>
<dbReference type="Pfam" id="PF00027">
    <property type="entry name" value="cNMP_binding"/>
    <property type="match status" value="1"/>
</dbReference>
<evidence type="ECO:0000256" key="1">
    <source>
        <dbReference type="ARBA" id="ARBA00023015"/>
    </source>
</evidence>
<comment type="caution">
    <text evidence="5">The sequence shown here is derived from an EMBL/GenBank/DDBJ whole genome shotgun (WGS) entry which is preliminary data.</text>
</comment>
<dbReference type="GO" id="GO:0003677">
    <property type="term" value="F:DNA binding"/>
    <property type="evidence" value="ECO:0007669"/>
    <property type="project" value="UniProtKB-KW"/>
</dbReference>
<dbReference type="InterPro" id="IPR036388">
    <property type="entry name" value="WH-like_DNA-bd_sf"/>
</dbReference>
<dbReference type="Gene3D" id="2.60.120.10">
    <property type="entry name" value="Jelly Rolls"/>
    <property type="match status" value="1"/>
</dbReference>